<accession>A0A2Z4YDE4</accession>
<name>A0A2Z4YDE4_RHILE</name>
<keyword evidence="1" id="KW-1133">Transmembrane helix</keyword>
<organism evidence="2 3">
    <name type="scientific">Rhizobium leguminosarum</name>
    <dbReference type="NCBI Taxonomy" id="384"/>
    <lineage>
        <taxon>Bacteria</taxon>
        <taxon>Pseudomonadati</taxon>
        <taxon>Pseudomonadota</taxon>
        <taxon>Alphaproteobacteria</taxon>
        <taxon>Hyphomicrobiales</taxon>
        <taxon>Rhizobiaceae</taxon>
        <taxon>Rhizobium/Agrobacterium group</taxon>
        <taxon>Rhizobium</taxon>
    </lineage>
</organism>
<dbReference type="Proteomes" id="UP000251166">
    <property type="component" value="Chromosome"/>
</dbReference>
<feature type="transmembrane region" description="Helical" evidence="1">
    <location>
        <begin position="122"/>
        <end position="139"/>
    </location>
</feature>
<evidence type="ECO:0000256" key="1">
    <source>
        <dbReference type="SAM" id="Phobius"/>
    </source>
</evidence>
<gene>
    <name evidence="2" type="ORF">DLJ82_1816</name>
</gene>
<dbReference type="EMBL" id="CP030760">
    <property type="protein sequence ID" value="AXA39417.1"/>
    <property type="molecule type" value="Genomic_DNA"/>
</dbReference>
<protein>
    <submittedName>
        <fullName evidence="2">Putative integral membrane protein</fullName>
    </submittedName>
</protein>
<dbReference type="RefSeq" id="WP_112904571.1">
    <property type="nucleotide sequence ID" value="NZ_CP030760.1"/>
</dbReference>
<keyword evidence="1" id="KW-0812">Transmembrane</keyword>
<feature type="transmembrane region" description="Helical" evidence="1">
    <location>
        <begin position="96"/>
        <end position="115"/>
    </location>
</feature>
<reference evidence="2 3" key="1">
    <citation type="submission" date="2018-07" db="EMBL/GenBank/DDBJ databases">
        <title>Rhizobium leguminosarum strain:ATCC 14479 Genome sequencing and assembly.</title>
        <authorList>
            <person name="Chakraborty R."/>
        </authorList>
    </citation>
    <scope>NUCLEOTIDE SEQUENCE [LARGE SCALE GENOMIC DNA]</scope>
    <source>
        <strain evidence="2 3">ATCC 14479</strain>
    </source>
</reference>
<dbReference type="AlphaFoldDB" id="A0A2Z4YDE4"/>
<evidence type="ECO:0000313" key="2">
    <source>
        <dbReference type="EMBL" id="AXA39417.1"/>
    </source>
</evidence>
<evidence type="ECO:0000313" key="3">
    <source>
        <dbReference type="Proteomes" id="UP000251166"/>
    </source>
</evidence>
<keyword evidence="1" id="KW-0472">Membrane</keyword>
<sequence length="146" mass="16461">MEKSNVDPTDRDPVVAAVKQLNEPYKNTEFRRRPAYEYGSTKVHSVVFKGEDGEWRENYAFEKGKTIIAYHSLVDLLKDRKTYFLPFYQDHDSLKIITIILMALAFSAAFLYLVASGAKPESLQLLTGILGLLVGYLIGNVPGQKS</sequence>
<proteinExistence type="predicted"/>